<dbReference type="EMBL" id="VZAD01000091">
    <property type="protein sequence ID" value="MQP12688.1"/>
    <property type="molecule type" value="Genomic_DNA"/>
</dbReference>
<sequence>MVSILVKIVVIVVSAIAGGFFGAWFSYRFQSRKIVKVRRIAIKALEIFLNYAKKRQTYDLAASEFNNKINIVEKRAILVALCKLGIPIAKPVDDVFCIEHVRFEHEEIDRDTINLMIEQINKGNCDELFFSDVEAYFSSNSRLLAVRAVAKKYVDIDFSKCDYDKTNNVINHPNFPIELFTPGEFNVISVFRLRTNWDAYFDANGKAIPEKMTTLKKEIDLGIWDTYLFWDLESYQNMQNQSNMANVFAKVMLQNMGIQLNATASNEKFDEKK</sequence>
<accession>A0A6A7WED0</accession>
<keyword evidence="3" id="KW-1185">Reference proteome</keyword>
<comment type="caution">
    <text evidence="2">The sequence shown here is derived from an EMBL/GenBank/DDBJ whole genome shotgun (WGS) entry which is preliminary data.</text>
</comment>
<dbReference type="OrthoDB" id="1076606at2"/>
<proteinExistence type="predicted"/>
<organism evidence="2 3">
    <name type="scientific">Segatella copri</name>
    <dbReference type="NCBI Taxonomy" id="165179"/>
    <lineage>
        <taxon>Bacteria</taxon>
        <taxon>Pseudomonadati</taxon>
        <taxon>Bacteroidota</taxon>
        <taxon>Bacteroidia</taxon>
        <taxon>Bacteroidales</taxon>
        <taxon>Prevotellaceae</taxon>
        <taxon>Segatella</taxon>
    </lineage>
</organism>
<evidence type="ECO:0000313" key="2">
    <source>
        <dbReference type="EMBL" id="MQP12688.1"/>
    </source>
</evidence>
<reference evidence="2 3" key="1">
    <citation type="submission" date="2019-09" db="EMBL/GenBank/DDBJ databases">
        <title>Distinct polysaccharide growth profiles of human intestinal Prevotella copri isolates.</title>
        <authorList>
            <person name="Fehlner-Peach H."/>
            <person name="Magnabosco C."/>
            <person name="Raghavan V."/>
            <person name="Scher J.U."/>
            <person name="Tett A."/>
            <person name="Cox L.M."/>
            <person name="Gottsegen C."/>
            <person name="Watters A."/>
            <person name="Wiltshire- Gordon J.D."/>
            <person name="Segata N."/>
            <person name="Bonneau R."/>
            <person name="Littman D.R."/>
        </authorList>
    </citation>
    <scope>NUCLEOTIDE SEQUENCE [LARGE SCALE GENOMIC DNA]</scope>
    <source>
        <strain evidence="3">iAQ1173</strain>
    </source>
</reference>
<name>A0A6A7WED0_9BACT</name>
<dbReference type="RefSeq" id="WP_158464268.1">
    <property type="nucleotide sequence ID" value="NZ_VZAD01000091.1"/>
</dbReference>
<keyword evidence="1" id="KW-1133">Transmembrane helix</keyword>
<dbReference type="AlphaFoldDB" id="A0A6A7WED0"/>
<gene>
    <name evidence="2" type="ORF">F7D20_12155</name>
</gene>
<evidence type="ECO:0000256" key="1">
    <source>
        <dbReference type="SAM" id="Phobius"/>
    </source>
</evidence>
<dbReference type="Proteomes" id="UP000384372">
    <property type="component" value="Unassembled WGS sequence"/>
</dbReference>
<keyword evidence="1" id="KW-0472">Membrane</keyword>
<keyword evidence="1" id="KW-0812">Transmembrane</keyword>
<feature type="transmembrane region" description="Helical" evidence="1">
    <location>
        <begin position="6"/>
        <end position="29"/>
    </location>
</feature>
<evidence type="ECO:0000313" key="3">
    <source>
        <dbReference type="Proteomes" id="UP000384372"/>
    </source>
</evidence>
<protein>
    <submittedName>
        <fullName evidence="2">Uncharacterized protein</fullName>
    </submittedName>
</protein>